<dbReference type="GeneID" id="20206798"/>
<evidence type="ECO:0000256" key="3">
    <source>
        <dbReference type="ARBA" id="ARBA00022461"/>
    </source>
</evidence>
<sequence>MALQKKENPCHHQPVVVKQKEFFQEIKSHKNMETTYTVAEAVGVYVKAELIKSFDDISIIGFVIFVMYWNASKFPIEGIDTVFTSVGQSLAFNSKNVSLLLNGPGATMGFQIVLHANQSDFFILKDYSSGYKMTRLKHPHGDCIDQLNYQQVKCEQACLARTIIDNCNCRPIYIEELVNDIKKNYRDGKFGDVHCFFCPPMCNEIYYHASVTESKLSNISKIWLKKHSQHPLFTNDFLNLKVFSSSMHFTKFTDIATYSEIALLIDIGGALGLLLGSAFLTVIEVLELLWNLFLYVSYKTKFKMRKSNSN</sequence>
<keyword evidence="5 12" id="KW-1133">Transmembrane helix</keyword>
<evidence type="ECO:0000256" key="12">
    <source>
        <dbReference type="SAM" id="Phobius"/>
    </source>
</evidence>
<dbReference type="PANTHER" id="PTHR11690">
    <property type="entry name" value="AMILORIDE-SENSITIVE SODIUM CHANNEL-RELATED"/>
    <property type="match status" value="1"/>
</dbReference>
<evidence type="ECO:0000256" key="8">
    <source>
        <dbReference type="ARBA" id="ARBA00023136"/>
    </source>
</evidence>
<evidence type="ECO:0000313" key="15">
    <source>
        <dbReference type="Proteomes" id="UP000015101"/>
    </source>
</evidence>
<dbReference type="CTD" id="20206798"/>
<evidence type="ECO:0000313" key="14">
    <source>
        <dbReference type="EnsemblMetazoa" id="HelroP178502"/>
    </source>
</evidence>
<feature type="transmembrane region" description="Helical" evidence="12">
    <location>
        <begin position="270"/>
        <end position="296"/>
    </location>
</feature>
<dbReference type="GO" id="GO:0035725">
    <property type="term" value="P:sodium ion transmembrane transport"/>
    <property type="evidence" value="ECO:0000318"/>
    <property type="project" value="GO_Central"/>
</dbReference>
<name>T1FD99_HELRO</name>
<keyword evidence="15" id="KW-1185">Reference proteome</keyword>
<comment type="similarity">
    <text evidence="11">Belongs to the amiloride-sensitive sodium channel (TC 1.A.6) family.</text>
</comment>
<dbReference type="Pfam" id="PF00858">
    <property type="entry name" value="ASC"/>
    <property type="match status" value="1"/>
</dbReference>
<dbReference type="InterPro" id="IPR001873">
    <property type="entry name" value="ENaC"/>
</dbReference>
<dbReference type="Proteomes" id="UP000015101">
    <property type="component" value="Unassembled WGS sequence"/>
</dbReference>
<dbReference type="FunCoup" id="T1FD99">
    <property type="interactions" value="64"/>
</dbReference>
<gene>
    <name evidence="14" type="primary">20206798</name>
    <name evidence="13" type="ORF">HELRODRAFT_178502</name>
</gene>
<proteinExistence type="inferred from homology"/>
<dbReference type="EnsemblMetazoa" id="HelroT178502">
    <property type="protein sequence ID" value="HelroP178502"/>
    <property type="gene ID" value="HelroG178502"/>
</dbReference>
<keyword evidence="9 11" id="KW-0739">Sodium transport</keyword>
<evidence type="ECO:0000256" key="4">
    <source>
        <dbReference type="ARBA" id="ARBA00022692"/>
    </source>
</evidence>
<evidence type="ECO:0000256" key="6">
    <source>
        <dbReference type="ARBA" id="ARBA00023053"/>
    </source>
</evidence>
<dbReference type="Gene3D" id="1.10.287.770">
    <property type="entry name" value="YojJ-like"/>
    <property type="match status" value="1"/>
</dbReference>
<dbReference type="OrthoDB" id="6109890at2759"/>
<evidence type="ECO:0000256" key="11">
    <source>
        <dbReference type="RuleBase" id="RU000679"/>
    </source>
</evidence>
<keyword evidence="8 12" id="KW-0472">Membrane</keyword>
<dbReference type="PANTHER" id="PTHR11690:SF248">
    <property type="entry name" value="PICKPOCKET 17, ISOFORM A"/>
    <property type="match status" value="1"/>
</dbReference>
<protein>
    <submittedName>
        <fullName evidence="13 14">Uncharacterized protein</fullName>
    </submittedName>
</protein>
<evidence type="ECO:0000313" key="13">
    <source>
        <dbReference type="EMBL" id="ESN97055.1"/>
    </source>
</evidence>
<evidence type="ECO:0000256" key="10">
    <source>
        <dbReference type="ARBA" id="ARBA00023303"/>
    </source>
</evidence>
<keyword evidence="10 11" id="KW-0407">Ion channel</keyword>
<dbReference type="RefSeq" id="XP_009024840.1">
    <property type="nucleotide sequence ID" value="XM_009026592.1"/>
</dbReference>
<dbReference type="InParanoid" id="T1FD99"/>
<dbReference type="EMBL" id="AMQM01006457">
    <property type="status" value="NOT_ANNOTATED_CDS"/>
    <property type="molecule type" value="Genomic_DNA"/>
</dbReference>
<dbReference type="eggNOG" id="KOG4294">
    <property type="taxonomic scope" value="Eukaryota"/>
</dbReference>
<comment type="subcellular location">
    <subcellularLocation>
        <location evidence="1">Membrane</location>
        <topology evidence="1">Multi-pass membrane protein</topology>
    </subcellularLocation>
</comment>
<evidence type="ECO:0000256" key="1">
    <source>
        <dbReference type="ARBA" id="ARBA00004141"/>
    </source>
</evidence>
<evidence type="ECO:0000256" key="2">
    <source>
        <dbReference type="ARBA" id="ARBA00022448"/>
    </source>
</evidence>
<keyword evidence="4 11" id="KW-0812">Transmembrane</keyword>
<reference evidence="13 15" key="2">
    <citation type="journal article" date="2013" name="Nature">
        <title>Insights into bilaterian evolution from three spiralian genomes.</title>
        <authorList>
            <person name="Simakov O."/>
            <person name="Marletaz F."/>
            <person name="Cho S.J."/>
            <person name="Edsinger-Gonzales E."/>
            <person name="Havlak P."/>
            <person name="Hellsten U."/>
            <person name="Kuo D.H."/>
            <person name="Larsson T."/>
            <person name="Lv J."/>
            <person name="Arendt D."/>
            <person name="Savage R."/>
            <person name="Osoegawa K."/>
            <person name="de Jong P."/>
            <person name="Grimwood J."/>
            <person name="Chapman J.A."/>
            <person name="Shapiro H."/>
            <person name="Aerts A."/>
            <person name="Otillar R.P."/>
            <person name="Terry A.Y."/>
            <person name="Boore J.L."/>
            <person name="Grigoriev I.V."/>
            <person name="Lindberg D.R."/>
            <person name="Seaver E.C."/>
            <person name="Weisblat D.A."/>
            <person name="Putnam N.H."/>
            <person name="Rokhsar D.S."/>
        </authorList>
    </citation>
    <scope>NUCLEOTIDE SEQUENCE</scope>
</reference>
<dbReference type="GO" id="GO:0005886">
    <property type="term" value="C:plasma membrane"/>
    <property type="evidence" value="ECO:0000318"/>
    <property type="project" value="GO_Central"/>
</dbReference>
<reference evidence="15" key="1">
    <citation type="submission" date="2012-12" db="EMBL/GenBank/DDBJ databases">
        <authorList>
            <person name="Hellsten U."/>
            <person name="Grimwood J."/>
            <person name="Chapman J.A."/>
            <person name="Shapiro H."/>
            <person name="Aerts A."/>
            <person name="Otillar R.P."/>
            <person name="Terry A.Y."/>
            <person name="Boore J.L."/>
            <person name="Simakov O."/>
            <person name="Marletaz F."/>
            <person name="Cho S.-J."/>
            <person name="Edsinger-Gonzales E."/>
            <person name="Havlak P."/>
            <person name="Kuo D.-H."/>
            <person name="Larsson T."/>
            <person name="Lv J."/>
            <person name="Arendt D."/>
            <person name="Savage R."/>
            <person name="Osoegawa K."/>
            <person name="de Jong P."/>
            <person name="Lindberg D.R."/>
            <person name="Seaver E.C."/>
            <person name="Weisblat D.A."/>
            <person name="Putnam N.H."/>
            <person name="Grigoriev I.V."/>
            <person name="Rokhsar D.S."/>
        </authorList>
    </citation>
    <scope>NUCLEOTIDE SEQUENCE</scope>
</reference>
<evidence type="ECO:0000256" key="5">
    <source>
        <dbReference type="ARBA" id="ARBA00022989"/>
    </source>
</evidence>
<dbReference type="GO" id="GO:0015280">
    <property type="term" value="F:ligand-gated sodium channel activity"/>
    <property type="evidence" value="ECO:0000318"/>
    <property type="project" value="GO_Central"/>
</dbReference>
<reference evidence="14" key="3">
    <citation type="submission" date="2015-06" db="UniProtKB">
        <authorList>
            <consortium name="EnsemblMetazoa"/>
        </authorList>
    </citation>
    <scope>IDENTIFICATION</scope>
</reference>
<evidence type="ECO:0000256" key="9">
    <source>
        <dbReference type="ARBA" id="ARBA00023201"/>
    </source>
</evidence>
<keyword evidence="6" id="KW-0915">Sodium</keyword>
<organism evidence="14 15">
    <name type="scientific">Helobdella robusta</name>
    <name type="common">Californian leech</name>
    <dbReference type="NCBI Taxonomy" id="6412"/>
    <lineage>
        <taxon>Eukaryota</taxon>
        <taxon>Metazoa</taxon>
        <taxon>Spiralia</taxon>
        <taxon>Lophotrochozoa</taxon>
        <taxon>Annelida</taxon>
        <taxon>Clitellata</taxon>
        <taxon>Hirudinea</taxon>
        <taxon>Rhynchobdellida</taxon>
        <taxon>Glossiphoniidae</taxon>
        <taxon>Helobdella</taxon>
    </lineage>
</organism>
<keyword evidence="3 11" id="KW-0894">Sodium channel</keyword>
<dbReference type="KEGG" id="hro:HELRODRAFT_178502"/>
<evidence type="ECO:0000256" key="7">
    <source>
        <dbReference type="ARBA" id="ARBA00023065"/>
    </source>
</evidence>
<keyword evidence="7 11" id="KW-0406">Ion transport</keyword>
<dbReference type="HOGENOM" id="CLU_897978_0_0_1"/>
<keyword evidence="2 11" id="KW-0813">Transport</keyword>
<accession>T1FD99</accession>
<dbReference type="EMBL" id="KB097456">
    <property type="protein sequence ID" value="ESN97055.1"/>
    <property type="molecule type" value="Genomic_DNA"/>
</dbReference>
<dbReference type="AlphaFoldDB" id="T1FD99"/>